<dbReference type="VEuPathDB" id="VectorBase:SCAU008483"/>
<comment type="subcellular location">
    <subcellularLocation>
        <location evidence="1">Membrane</location>
    </subcellularLocation>
</comment>
<dbReference type="GO" id="GO:0016020">
    <property type="term" value="C:membrane"/>
    <property type="evidence" value="ECO:0007669"/>
    <property type="project" value="UniProtKB-SubCell"/>
</dbReference>
<dbReference type="Pfam" id="PF01553">
    <property type="entry name" value="Acyltransferase"/>
    <property type="match status" value="1"/>
</dbReference>
<comment type="similarity">
    <text evidence="3">Belongs to the 1-acyl-sn-glycerol-3-phosphate acyltransferase family.</text>
</comment>
<keyword evidence="11" id="KW-1208">Phospholipid metabolism</keyword>
<dbReference type="InterPro" id="IPR045252">
    <property type="entry name" value="LPCAT1-like"/>
</dbReference>
<evidence type="ECO:0000256" key="6">
    <source>
        <dbReference type="ARBA" id="ARBA00022692"/>
    </source>
</evidence>
<dbReference type="AlphaFoldDB" id="A0A1I8PIU4"/>
<evidence type="ECO:0000313" key="18">
    <source>
        <dbReference type="Proteomes" id="UP000095300"/>
    </source>
</evidence>
<dbReference type="CDD" id="cd07991">
    <property type="entry name" value="LPLAT_LPCAT1-like"/>
    <property type="match status" value="1"/>
</dbReference>
<feature type="transmembrane region" description="Helical" evidence="15">
    <location>
        <begin position="71"/>
        <end position="97"/>
    </location>
</feature>
<evidence type="ECO:0000256" key="9">
    <source>
        <dbReference type="ARBA" id="ARBA00023136"/>
    </source>
</evidence>
<dbReference type="InterPro" id="IPR002123">
    <property type="entry name" value="Plipid/glycerol_acylTrfase"/>
</dbReference>
<dbReference type="GO" id="GO:0005783">
    <property type="term" value="C:endoplasmic reticulum"/>
    <property type="evidence" value="ECO:0007669"/>
    <property type="project" value="TreeGrafter"/>
</dbReference>
<dbReference type="SUPFAM" id="SSF47473">
    <property type="entry name" value="EF-hand"/>
    <property type="match status" value="1"/>
</dbReference>
<dbReference type="STRING" id="35570.A0A1I8PIU4"/>
<evidence type="ECO:0000256" key="3">
    <source>
        <dbReference type="ARBA" id="ARBA00008655"/>
    </source>
</evidence>
<dbReference type="OrthoDB" id="272512at2759"/>
<dbReference type="GO" id="GO:0042171">
    <property type="term" value="F:lysophosphatidic acid acyltransferase activity"/>
    <property type="evidence" value="ECO:0007669"/>
    <property type="project" value="TreeGrafter"/>
</dbReference>
<proteinExistence type="inferred from homology"/>
<keyword evidence="12" id="KW-0012">Acyltransferase</keyword>
<evidence type="ECO:0000256" key="12">
    <source>
        <dbReference type="ARBA" id="ARBA00023315"/>
    </source>
</evidence>
<feature type="region of interest" description="Disordered" evidence="14">
    <location>
        <begin position="1"/>
        <end position="26"/>
    </location>
</feature>
<dbReference type="SMART" id="SM00563">
    <property type="entry name" value="PlsC"/>
    <property type="match status" value="1"/>
</dbReference>
<keyword evidence="4" id="KW-0444">Lipid biosynthesis</keyword>
<evidence type="ECO:0000256" key="11">
    <source>
        <dbReference type="ARBA" id="ARBA00023264"/>
    </source>
</evidence>
<evidence type="ECO:0000313" key="17">
    <source>
        <dbReference type="EnsemblMetazoa" id="SCAU008483-PA"/>
    </source>
</evidence>
<keyword evidence="8" id="KW-0443">Lipid metabolism</keyword>
<evidence type="ECO:0000259" key="16">
    <source>
        <dbReference type="SMART" id="SM00563"/>
    </source>
</evidence>
<evidence type="ECO:0000256" key="5">
    <source>
        <dbReference type="ARBA" id="ARBA00022679"/>
    </source>
</evidence>
<evidence type="ECO:0000256" key="13">
    <source>
        <dbReference type="ARBA" id="ARBA00025707"/>
    </source>
</evidence>
<feature type="compositionally biased region" description="Basic residues" evidence="14">
    <location>
        <begin position="1"/>
        <end position="12"/>
    </location>
</feature>
<evidence type="ECO:0000256" key="2">
    <source>
        <dbReference type="ARBA" id="ARBA00005074"/>
    </source>
</evidence>
<keyword evidence="10" id="KW-0594">Phospholipid biosynthesis</keyword>
<dbReference type="GO" id="GO:0008374">
    <property type="term" value="F:O-acyltransferase activity"/>
    <property type="evidence" value="ECO:0007669"/>
    <property type="project" value="InterPro"/>
</dbReference>
<evidence type="ECO:0000256" key="14">
    <source>
        <dbReference type="SAM" id="MobiDB-lite"/>
    </source>
</evidence>
<evidence type="ECO:0000256" key="1">
    <source>
        <dbReference type="ARBA" id="ARBA00004370"/>
    </source>
</evidence>
<dbReference type="UniPathway" id="UPA00085"/>
<evidence type="ECO:0000256" key="15">
    <source>
        <dbReference type="SAM" id="Phobius"/>
    </source>
</evidence>
<comment type="pathway">
    <text evidence="2">Lipid metabolism; phospholipid metabolism.</text>
</comment>
<dbReference type="PANTHER" id="PTHR23063">
    <property type="entry name" value="PHOSPHOLIPID ACYLTRANSFERASE"/>
    <property type="match status" value="1"/>
</dbReference>
<dbReference type="Gene3D" id="1.10.238.10">
    <property type="entry name" value="EF-hand"/>
    <property type="match status" value="1"/>
</dbReference>
<dbReference type="KEGG" id="scac:106081782"/>
<keyword evidence="18" id="KW-1185">Reference proteome</keyword>
<evidence type="ECO:0000256" key="7">
    <source>
        <dbReference type="ARBA" id="ARBA00022989"/>
    </source>
</evidence>
<dbReference type="GO" id="GO:0008654">
    <property type="term" value="P:phospholipid biosynthetic process"/>
    <property type="evidence" value="ECO:0007669"/>
    <property type="project" value="UniProtKB-KW"/>
</dbReference>
<feature type="compositionally biased region" description="Polar residues" evidence="14">
    <location>
        <begin position="13"/>
        <end position="22"/>
    </location>
</feature>
<keyword evidence="9 15" id="KW-0472">Membrane</keyword>
<accession>A0A1I8PIU4</accession>
<comment type="pathway">
    <text evidence="13">Phospholipid metabolism.</text>
</comment>
<feature type="domain" description="Phospholipid/glycerol acyltransferase" evidence="16">
    <location>
        <begin position="155"/>
        <end position="266"/>
    </location>
</feature>
<dbReference type="Proteomes" id="UP000095300">
    <property type="component" value="Unassembled WGS sequence"/>
</dbReference>
<evidence type="ECO:0000256" key="4">
    <source>
        <dbReference type="ARBA" id="ARBA00022516"/>
    </source>
</evidence>
<evidence type="ECO:0000256" key="10">
    <source>
        <dbReference type="ARBA" id="ARBA00023209"/>
    </source>
</evidence>
<dbReference type="InterPro" id="IPR011992">
    <property type="entry name" value="EF-hand-dom_pair"/>
</dbReference>
<reference evidence="17" key="1">
    <citation type="submission" date="2020-05" db="UniProtKB">
        <authorList>
            <consortium name="EnsemblMetazoa"/>
        </authorList>
    </citation>
    <scope>IDENTIFICATION</scope>
    <source>
        <strain evidence="17">USDA</strain>
    </source>
</reference>
<dbReference type="PANTHER" id="PTHR23063:SF52">
    <property type="entry name" value="LYSOPHOSPHATIDYLCHOLINE ACYLTRANSFERASE"/>
    <property type="match status" value="1"/>
</dbReference>
<protein>
    <recommendedName>
        <fullName evidence="16">Phospholipid/glycerol acyltransferase domain-containing protein</fullName>
    </recommendedName>
</protein>
<keyword evidence="7 15" id="KW-1133">Transmembrane helix</keyword>
<dbReference type="SUPFAM" id="SSF69593">
    <property type="entry name" value="Glycerol-3-phosphate (1)-acyltransferase"/>
    <property type="match status" value="1"/>
</dbReference>
<name>A0A1I8PIU4_STOCA</name>
<organism evidence="17 18">
    <name type="scientific">Stomoxys calcitrans</name>
    <name type="common">Stable fly</name>
    <name type="synonym">Conops calcitrans</name>
    <dbReference type="NCBI Taxonomy" id="35570"/>
    <lineage>
        <taxon>Eukaryota</taxon>
        <taxon>Metazoa</taxon>
        <taxon>Ecdysozoa</taxon>
        <taxon>Arthropoda</taxon>
        <taxon>Hexapoda</taxon>
        <taxon>Insecta</taxon>
        <taxon>Pterygota</taxon>
        <taxon>Neoptera</taxon>
        <taxon>Endopterygota</taxon>
        <taxon>Diptera</taxon>
        <taxon>Brachycera</taxon>
        <taxon>Muscomorpha</taxon>
        <taxon>Muscoidea</taxon>
        <taxon>Muscidae</taxon>
        <taxon>Stomoxys</taxon>
    </lineage>
</organism>
<gene>
    <name evidence="17" type="primary">106081782</name>
</gene>
<keyword evidence="6 15" id="KW-0812">Transmembrane</keyword>
<keyword evidence="5" id="KW-0808">Transferase</keyword>
<evidence type="ECO:0000256" key="8">
    <source>
        <dbReference type="ARBA" id="ARBA00023098"/>
    </source>
</evidence>
<dbReference type="EnsemblMetazoa" id="SCAU008483-RA">
    <property type="protein sequence ID" value="SCAU008483-PA"/>
    <property type="gene ID" value="SCAU008483"/>
</dbReference>
<sequence>MTTSTIKRRRSPSSHNPPNDGSTDAVVTPVTTAPITKNDSEDDSLNWTGNNYINPFIHRLSIENRAELVKIYVLTVLLVPLRVVGCILSLVTAWVFASIGLYGTTVEDINKRPMSGWRKKVRTLVQVCMRSLYAAGSFHYITFKGQRASAKEAPIMVVAPHSSYVDSIVVVAAGPPAIVAKQETSDIPLLGKIINYAQPIYVQREDPNSRQNTIREIVDRARSSEDWPQVAIFAEGTCTNRQALIKFKGGAFYPGVPVQPVLLKYPNKYDTFTWTWDGPGVLRLLWLTMASFYNRCEIEFLPVYYPSEEEKANPNLYAKNVREVMAKALGVPTSEYSFEDVIVMTRARELKIPLSGDIVEIERTLDILNLINSERILELTETFSTIPNRDKLDFLTFSELLQVNLKNPHLQRLFAVLDYRHTGTVSLKNLLLCSLFCKMNNAETIEYLKAITKLYTEQGDQISRQEFAKILRHTPKLTADQINALYVAIDTTSKGNITFDDFENYVHNKSEYKFLYKKHDYIRRKLSSK</sequence>